<name>A0A1X1RFV2_MYCFA</name>
<gene>
    <name evidence="1" type="ORF">AWC04_07810</name>
</gene>
<dbReference type="PROSITE" id="PS51257">
    <property type="entry name" value="PROKAR_LIPOPROTEIN"/>
    <property type="match status" value="1"/>
</dbReference>
<dbReference type="RefSeq" id="WP_085094809.1">
    <property type="nucleotide sequence ID" value="NZ_AP022603.1"/>
</dbReference>
<dbReference type="PROSITE" id="PS00430">
    <property type="entry name" value="TONB_DEPENDENT_REC_1"/>
    <property type="match status" value="1"/>
</dbReference>
<evidence type="ECO:0000313" key="1">
    <source>
        <dbReference type="EMBL" id="ORV04801.1"/>
    </source>
</evidence>
<reference evidence="1 2" key="1">
    <citation type="submission" date="2016-01" db="EMBL/GenBank/DDBJ databases">
        <title>The new phylogeny of the genus Mycobacterium.</title>
        <authorList>
            <person name="Tarcisio F."/>
            <person name="Conor M."/>
            <person name="Antonella G."/>
            <person name="Elisabetta G."/>
            <person name="Giulia F.S."/>
            <person name="Sara T."/>
            <person name="Anna F."/>
            <person name="Clotilde B."/>
            <person name="Roberto B."/>
            <person name="Veronica D.S."/>
            <person name="Fabio R."/>
            <person name="Monica P."/>
            <person name="Olivier J."/>
            <person name="Enrico T."/>
            <person name="Nicola S."/>
        </authorList>
    </citation>
    <scope>NUCLEOTIDE SEQUENCE [LARGE SCALE GENOMIC DNA]</scope>
    <source>
        <strain evidence="1 2">DSM 44179</strain>
    </source>
</reference>
<sequence>MDQRARHTAAVAALVALAVAGCSGGETATAVTETVTVTQTVENTVTVTGSPTSAPAPATTTSTSAAPVIDQVQIVTTDLGGGRVGPDRYQLDRTYSHSTPTVNVKYGWSALQGGTEIGGSSCTVVATVTGPGDYSHTEHTDACSRSASSIRGKSIGLTATGTYTITVSVTPKDGAEFTGTSTLEVIPMDNP</sequence>
<accession>A0A1X1RFV2</accession>
<dbReference type="InterPro" id="IPR010916">
    <property type="entry name" value="TonB_box_CS"/>
</dbReference>
<keyword evidence="2" id="KW-1185">Reference proteome</keyword>
<organism evidence="1 2">
    <name type="scientific">Mycolicibacterium fallax</name>
    <name type="common">Mycobacterium fallax</name>
    <dbReference type="NCBI Taxonomy" id="1793"/>
    <lineage>
        <taxon>Bacteria</taxon>
        <taxon>Bacillati</taxon>
        <taxon>Actinomycetota</taxon>
        <taxon>Actinomycetes</taxon>
        <taxon>Mycobacteriales</taxon>
        <taxon>Mycobacteriaceae</taxon>
        <taxon>Mycolicibacterium</taxon>
    </lineage>
</organism>
<proteinExistence type="predicted"/>
<dbReference type="AlphaFoldDB" id="A0A1X1RFV2"/>
<comment type="caution">
    <text evidence="1">The sequence shown here is derived from an EMBL/GenBank/DDBJ whole genome shotgun (WGS) entry which is preliminary data.</text>
</comment>
<dbReference type="OrthoDB" id="9861262at2"/>
<dbReference type="EMBL" id="LQOJ01000029">
    <property type="protein sequence ID" value="ORV04801.1"/>
    <property type="molecule type" value="Genomic_DNA"/>
</dbReference>
<dbReference type="STRING" id="1793.AWC04_07810"/>
<protein>
    <submittedName>
        <fullName evidence="1">Uncharacterized protein</fullName>
    </submittedName>
</protein>
<evidence type="ECO:0000313" key="2">
    <source>
        <dbReference type="Proteomes" id="UP000193484"/>
    </source>
</evidence>
<dbReference type="Proteomes" id="UP000193484">
    <property type="component" value="Unassembled WGS sequence"/>
</dbReference>